<dbReference type="Pfam" id="PF03206">
    <property type="entry name" value="NifW"/>
    <property type="match status" value="1"/>
</dbReference>
<gene>
    <name evidence="6" type="primary">nifW</name>
    <name evidence="7" type="ORF">EZJ19_14935</name>
</gene>
<dbReference type="HAMAP" id="MF_00529">
    <property type="entry name" value="NifW"/>
    <property type="match status" value="1"/>
</dbReference>
<comment type="similarity">
    <text evidence="2 6">Belongs to the NifW family.</text>
</comment>
<comment type="subunit">
    <text evidence="3 6">Homotrimer; associates with NifD.</text>
</comment>
<keyword evidence="5 6" id="KW-0535">Nitrogen fixation</keyword>
<evidence type="ECO:0000256" key="1">
    <source>
        <dbReference type="ARBA" id="ARBA00002247"/>
    </source>
</evidence>
<dbReference type="EMBL" id="SJZB01000051">
    <property type="protein sequence ID" value="TCJ11707.1"/>
    <property type="molecule type" value="Genomic_DNA"/>
</dbReference>
<dbReference type="RefSeq" id="WP_131448986.1">
    <property type="nucleotide sequence ID" value="NZ_SJZB01000051.1"/>
</dbReference>
<evidence type="ECO:0000313" key="7">
    <source>
        <dbReference type="EMBL" id="TCJ11707.1"/>
    </source>
</evidence>
<reference evidence="7 8" key="1">
    <citation type="submission" date="2019-03" db="EMBL/GenBank/DDBJ databases">
        <title>Genome sequence of Thiobacillaceae bacterium LSR1, a sulfur-oxidizing bacterium isolated from freshwater sediment.</title>
        <authorList>
            <person name="Li S."/>
        </authorList>
    </citation>
    <scope>NUCLEOTIDE SEQUENCE [LARGE SCALE GENOMIC DNA]</scope>
    <source>
        <strain evidence="7 8">LSR1</strain>
    </source>
</reference>
<dbReference type="AlphaFoldDB" id="A0A4R1B5E1"/>
<dbReference type="InterPro" id="IPR004893">
    <property type="entry name" value="NifW"/>
</dbReference>
<dbReference type="GO" id="GO:0009399">
    <property type="term" value="P:nitrogen fixation"/>
    <property type="evidence" value="ECO:0007669"/>
    <property type="project" value="UniProtKB-UniRule"/>
</dbReference>
<keyword evidence="8" id="KW-1185">Reference proteome</keyword>
<dbReference type="OrthoDB" id="9811868at2"/>
<evidence type="ECO:0000313" key="8">
    <source>
        <dbReference type="Proteomes" id="UP000295443"/>
    </source>
</evidence>
<comment type="caution">
    <text evidence="7">The sequence shown here is derived from an EMBL/GenBank/DDBJ whole genome shotgun (WGS) entry which is preliminary data.</text>
</comment>
<accession>A0A4R1B5E1</accession>
<evidence type="ECO:0000256" key="3">
    <source>
        <dbReference type="ARBA" id="ARBA00011284"/>
    </source>
</evidence>
<proteinExistence type="inferred from homology"/>
<evidence type="ECO:0000256" key="2">
    <source>
        <dbReference type="ARBA" id="ARBA00008351"/>
    </source>
</evidence>
<evidence type="ECO:0000256" key="6">
    <source>
        <dbReference type="HAMAP-Rule" id="MF_00529"/>
    </source>
</evidence>
<name>A0A4R1B5E1_9PROT</name>
<comment type="function">
    <text evidence="1 6">May protect the nitrogenase Fe-Mo protein from oxidative damage.</text>
</comment>
<evidence type="ECO:0000256" key="5">
    <source>
        <dbReference type="ARBA" id="ARBA00023231"/>
    </source>
</evidence>
<evidence type="ECO:0000256" key="4">
    <source>
        <dbReference type="ARBA" id="ARBA00016274"/>
    </source>
</evidence>
<dbReference type="Proteomes" id="UP000295443">
    <property type="component" value="Unassembled WGS sequence"/>
</dbReference>
<protein>
    <recommendedName>
        <fullName evidence="4 6">Nitrogenase-stabilizing/protective protein NifW</fullName>
    </recommendedName>
</protein>
<organism evidence="7 8">
    <name type="scientific">Parasulfuritortus cantonensis</name>
    <dbReference type="NCBI Taxonomy" id="2528202"/>
    <lineage>
        <taxon>Bacteria</taxon>
        <taxon>Pseudomonadati</taxon>
        <taxon>Pseudomonadota</taxon>
        <taxon>Betaproteobacteria</taxon>
        <taxon>Nitrosomonadales</taxon>
        <taxon>Thiobacillaceae</taxon>
        <taxon>Parasulfuritortus</taxon>
    </lineage>
</organism>
<sequence>MDDLTLDEAMEDLESAEDFLNYFGIAFDQKVVHVNRLHILQRFHNYIGKAGALPDDEGARRAAYAALLARAYEDFVQSDALTEKVFKVFHMHEPQTAFVPLTSIGVVKREPAPAEAHEHGAGGCGCGGQGMCHSVEGALRS</sequence>